<evidence type="ECO:0000259" key="1">
    <source>
        <dbReference type="Pfam" id="PF13354"/>
    </source>
</evidence>
<gene>
    <name evidence="2" type="ORF">Vse01_44090</name>
</gene>
<dbReference type="AlphaFoldDB" id="A0A9W5UVE9"/>
<dbReference type="SUPFAM" id="SSF56601">
    <property type="entry name" value="beta-lactamase/transpeptidase-like"/>
    <property type="match status" value="1"/>
</dbReference>
<dbReference type="Gene3D" id="3.40.710.10">
    <property type="entry name" value="DD-peptidase/beta-lactamase superfamily"/>
    <property type="match status" value="1"/>
</dbReference>
<dbReference type="InterPro" id="IPR049511">
    <property type="entry name" value="PGH-like_rpt"/>
</dbReference>
<keyword evidence="3" id="KW-1185">Reference proteome</keyword>
<reference evidence="2" key="1">
    <citation type="submission" date="2021-01" db="EMBL/GenBank/DDBJ databases">
        <title>Whole genome shotgun sequence of Verrucosispora sediminis NBRC 107745.</title>
        <authorList>
            <person name="Komaki H."/>
            <person name="Tamura T."/>
        </authorList>
    </citation>
    <scope>NUCLEOTIDE SEQUENCE</scope>
    <source>
        <strain evidence="2">NBRC 107745</strain>
    </source>
</reference>
<dbReference type="Pfam" id="PF13354">
    <property type="entry name" value="Beta-lactamase2"/>
    <property type="match status" value="1"/>
</dbReference>
<dbReference type="RefSeq" id="WP_093411001.1">
    <property type="nucleotide sequence ID" value="NZ_BOPD01000028.1"/>
</dbReference>
<accession>A0A9W5UVE9</accession>
<name>A0A9W5UVE9_9ACTN</name>
<dbReference type="GO" id="GO:0030655">
    <property type="term" value="P:beta-lactam antibiotic catabolic process"/>
    <property type="evidence" value="ECO:0007669"/>
    <property type="project" value="InterPro"/>
</dbReference>
<evidence type="ECO:0000313" key="2">
    <source>
        <dbReference type="EMBL" id="GIJ35261.1"/>
    </source>
</evidence>
<dbReference type="InterPro" id="IPR012338">
    <property type="entry name" value="Beta-lactam/transpept-like"/>
</dbReference>
<dbReference type="GO" id="GO:0008800">
    <property type="term" value="F:beta-lactamase activity"/>
    <property type="evidence" value="ECO:0007669"/>
    <property type="project" value="InterPro"/>
</dbReference>
<organism evidence="2 3">
    <name type="scientific">Micromonospora sediminimaris</name>
    <dbReference type="NCBI Taxonomy" id="547162"/>
    <lineage>
        <taxon>Bacteria</taxon>
        <taxon>Bacillati</taxon>
        <taxon>Actinomycetota</taxon>
        <taxon>Actinomycetes</taxon>
        <taxon>Micromonosporales</taxon>
        <taxon>Micromonosporaceae</taxon>
        <taxon>Micromonospora</taxon>
    </lineage>
</organism>
<dbReference type="Pfam" id="PF17660">
    <property type="entry name" value="BTRD1"/>
    <property type="match status" value="1"/>
</dbReference>
<proteinExistence type="predicted"/>
<dbReference type="InterPro" id="IPR045155">
    <property type="entry name" value="Beta-lactam_cat"/>
</dbReference>
<protein>
    <recommendedName>
        <fullName evidence="1">Beta-lactamase class A catalytic domain-containing protein</fullName>
    </recommendedName>
</protein>
<evidence type="ECO:0000313" key="3">
    <source>
        <dbReference type="Proteomes" id="UP000607311"/>
    </source>
</evidence>
<sequence length="641" mass="69201">MTDTDRLLRVSRTNSTVLISPQRLGALLLALVLATVSAVWTDQRPARADANALTDDKSVSVATGWWSYTNVTEQYVTDRLDEHDARLTDIEVYDAAAGTYTVVMVRDSGAYAVPGWWWYPSLTFAEVGQKINQHTARLIDIDPYVINGQVRYAVVMVSNTGSAARAWWWSSGVTSAAVGDFLAANKPNVGDPVKRLIDLETHTVGGNKVYSAIYVANTGTDAKSWQWWLNQSAASVRQKIDDFGGRITNLERQADGTYNVIQVHNSGSDAKASWVHFGLASLSQALDVAAQHGARVFDVDTYLVGGARRYDALMIDNVSAETRRLTDLIAPAYTDADGLPTADFGFYLKRVGGSQSTGLRTTLQYEPASSIKAVHNLTAMRSVRNGESLNSSFTYYNYPNSPFNANTKDACPIPADEVLANRVTSTLDFGKDNMMSISDNRTTRGIVLRYGLGAVQGAANAAGMTSTTINQDQAGCAYLGGKRNFTTLVDMGRLYEGVEDGTLLGAGQFRTEFYQPMNTGVGGGSPLAAIVTAEANAQGKGAVAAQFIALMRNHFKGGSYNVPCSQVGCSNGWVYVRTNAGRMALPVKSGGVVGERVFVYGTFVDNQYVCNTCSTVSLDNAVGTINAELFRAEIRSALLTW</sequence>
<feature type="domain" description="Beta-lactamase class A catalytic" evidence="1">
    <location>
        <begin position="345"/>
        <end position="519"/>
    </location>
</feature>
<dbReference type="OrthoDB" id="9147111at2"/>
<dbReference type="Proteomes" id="UP000607311">
    <property type="component" value="Unassembled WGS sequence"/>
</dbReference>
<dbReference type="EMBL" id="BOPD01000028">
    <property type="protein sequence ID" value="GIJ35261.1"/>
    <property type="molecule type" value="Genomic_DNA"/>
</dbReference>
<comment type="caution">
    <text evidence="2">The sequence shown here is derived from an EMBL/GenBank/DDBJ whole genome shotgun (WGS) entry which is preliminary data.</text>
</comment>